<reference evidence="1 2" key="1">
    <citation type="submission" date="2018-03" db="EMBL/GenBank/DDBJ databases">
        <title>Genomic Encyclopedia of Type Strains, Phase III (KMG-III): the genomes of soil and plant-associated and newly described type strains.</title>
        <authorList>
            <person name="Whitman W."/>
        </authorList>
    </citation>
    <scope>NUCLEOTIDE SEQUENCE [LARGE SCALE GENOMIC DNA]</scope>
    <source>
        <strain evidence="1 2">CGMCC 4.7104</strain>
    </source>
</reference>
<proteinExistence type="predicted"/>
<organism evidence="1 2">
    <name type="scientific">Nonomuraea fuscirosea</name>
    <dbReference type="NCBI Taxonomy" id="1291556"/>
    <lineage>
        <taxon>Bacteria</taxon>
        <taxon>Bacillati</taxon>
        <taxon>Actinomycetota</taxon>
        <taxon>Actinomycetes</taxon>
        <taxon>Streptosporangiales</taxon>
        <taxon>Streptosporangiaceae</taxon>
        <taxon>Nonomuraea</taxon>
    </lineage>
</organism>
<protein>
    <submittedName>
        <fullName evidence="1">Uncharacterized protein</fullName>
    </submittedName>
</protein>
<gene>
    <name evidence="1" type="ORF">B0I32_105431</name>
</gene>
<dbReference type="RefSeq" id="WP_181307396.1">
    <property type="nucleotide sequence ID" value="NZ_PVNG01000005.1"/>
</dbReference>
<accession>A0A2T0N481</accession>
<name>A0A2T0N481_9ACTN</name>
<evidence type="ECO:0000313" key="1">
    <source>
        <dbReference type="EMBL" id="PRX66991.1"/>
    </source>
</evidence>
<keyword evidence="2" id="KW-1185">Reference proteome</keyword>
<sequence>MADRLPVLGWYDEKHLLAPVRDGFGVVDLTGRTVETLIKVGKNENIYPYFDARTKR</sequence>
<evidence type="ECO:0000313" key="2">
    <source>
        <dbReference type="Proteomes" id="UP000238312"/>
    </source>
</evidence>
<dbReference type="EMBL" id="PVNG01000005">
    <property type="protein sequence ID" value="PRX66991.1"/>
    <property type="molecule type" value="Genomic_DNA"/>
</dbReference>
<dbReference type="AlphaFoldDB" id="A0A2T0N481"/>
<dbReference type="Proteomes" id="UP000238312">
    <property type="component" value="Unassembled WGS sequence"/>
</dbReference>
<comment type="caution">
    <text evidence="1">The sequence shown here is derived from an EMBL/GenBank/DDBJ whole genome shotgun (WGS) entry which is preliminary data.</text>
</comment>